<evidence type="ECO:0000313" key="1">
    <source>
        <dbReference type="EMBL" id="KAK8750818.1"/>
    </source>
</evidence>
<evidence type="ECO:0000313" key="2">
    <source>
        <dbReference type="Proteomes" id="UP001445076"/>
    </source>
</evidence>
<accession>A0AAW0YGG3</accession>
<proteinExistence type="predicted"/>
<organism evidence="1 2">
    <name type="scientific">Cherax quadricarinatus</name>
    <name type="common">Australian red claw crayfish</name>
    <dbReference type="NCBI Taxonomy" id="27406"/>
    <lineage>
        <taxon>Eukaryota</taxon>
        <taxon>Metazoa</taxon>
        <taxon>Ecdysozoa</taxon>
        <taxon>Arthropoda</taxon>
        <taxon>Crustacea</taxon>
        <taxon>Multicrustacea</taxon>
        <taxon>Malacostraca</taxon>
        <taxon>Eumalacostraca</taxon>
        <taxon>Eucarida</taxon>
        <taxon>Decapoda</taxon>
        <taxon>Pleocyemata</taxon>
        <taxon>Astacidea</taxon>
        <taxon>Parastacoidea</taxon>
        <taxon>Parastacidae</taxon>
        <taxon>Cherax</taxon>
    </lineage>
</organism>
<gene>
    <name evidence="1" type="ORF">OTU49_015014</name>
</gene>
<protein>
    <submittedName>
        <fullName evidence="1">Uncharacterized protein</fullName>
    </submittedName>
</protein>
<name>A0AAW0YGG3_CHEQU</name>
<sequence length="323" mass="35513">TDYESQAFPDHKSLDQPWSNIPHLIVHSSTSPGHLNSQASAGNTQTGLSLAEAMPLANLMDHPLKKKLLINSGFKNKAGNGMSTLHQQESSNWMYRMGQMVSGVSKQLPSIDKAVTTMSFLAFGIFMANLVVQAIANTTTLNSLLGREDEINFSGLQLDFSSLAFEFMDNLGLEKDVDDNHKNNTLLKKVAQVISQVYISLHEIARVGMAHLISVLGLHIPSLNTQPRAANLEPGCMQRLLCEGHNITTPSFKKTASYRLLPFWTMGVSWLFGDSNIPKLLEELRAEVAGQQGLDCAFLFPECTDLMTLEKFIPHSVKLQGSG</sequence>
<feature type="non-terminal residue" evidence="1">
    <location>
        <position position="1"/>
    </location>
</feature>
<dbReference type="Proteomes" id="UP001445076">
    <property type="component" value="Unassembled WGS sequence"/>
</dbReference>
<keyword evidence="2" id="KW-1185">Reference proteome</keyword>
<reference evidence="1 2" key="1">
    <citation type="journal article" date="2024" name="BMC Genomics">
        <title>Genome assembly of redclaw crayfish (Cherax quadricarinatus) provides insights into its immune adaptation and hypoxia tolerance.</title>
        <authorList>
            <person name="Liu Z."/>
            <person name="Zheng J."/>
            <person name="Li H."/>
            <person name="Fang K."/>
            <person name="Wang S."/>
            <person name="He J."/>
            <person name="Zhou D."/>
            <person name="Weng S."/>
            <person name="Chi M."/>
            <person name="Gu Z."/>
            <person name="He J."/>
            <person name="Li F."/>
            <person name="Wang M."/>
        </authorList>
    </citation>
    <scope>NUCLEOTIDE SEQUENCE [LARGE SCALE GENOMIC DNA]</scope>
    <source>
        <strain evidence="1">ZL_2023a</strain>
    </source>
</reference>
<dbReference type="AlphaFoldDB" id="A0AAW0YGG3"/>
<dbReference type="EMBL" id="JARKIK010000007">
    <property type="protein sequence ID" value="KAK8750818.1"/>
    <property type="molecule type" value="Genomic_DNA"/>
</dbReference>
<comment type="caution">
    <text evidence="1">The sequence shown here is derived from an EMBL/GenBank/DDBJ whole genome shotgun (WGS) entry which is preliminary data.</text>
</comment>